<name>A0A8K0RC70_9PLEO</name>
<dbReference type="GO" id="GO:0003743">
    <property type="term" value="F:translation initiation factor activity"/>
    <property type="evidence" value="ECO:0007669"/>
    <property type="project" value="UniProtKB-KW"/>
</dbReference>
<feature type="compositionally biased region" description="Basic and acidic residues" evidence="4">
    <location>
        <begin position="251"/>
        <end position="287"/>
    </location>
</feature>
<evidence type="ECO:0000256" key="1">
    <source>
        <dbReference type="ARBA" id="ARBA00005439"/>
    </source>
</evidence>
<comment type="similarity">
    <text evidence="1">Belongs to the IF-3 family.</text>
</comment>
<dbReference type="PANTHER" id="PTHR10938:SF0">
    <property type="entry name" value="TRANSLATION INITIATION FACTOR IF-3, MITOCHONDRIAL"/>
    <property type="match status" value="1"/>
</dbReference>
<reference evidence="5" key="1">
    <citation type="journal article" date="2021" name="Nat. Commun.">
        <title>Genetic determinants of endophytism in the Arabidopsis root mycobiome.</title>
        <authorList>
            <person name="Mesny F."/>
            <person name="Miyauchi S."/>
            <person name="Thiergart T."/>
            <person name="Pickel B."/>
            <person name="Atanasova L."/>
            <person name="Karlsson M."/>
            <person name="Huettel B."/>
            <person name="Barry K.W."/>
            <person name="Haridas S."/>
            <person name="Chen C."/>
            <person name="Bauer D."/>
            <person name="Andreopoulos W."/>
            <person name="Pangilinan J."/>
            <person name="LaButti K."/>
            <person name="Riley R."/>
            <person name="Lipzen A."/>
            <person name="Clum A."/>
            <person name="Drula E."/>
            <person name="Henrissat B."/>
            <person name="Kohler A."/>
            <person name="Grigoriev I.V."/>
            <person name="Martin F.M."/>
            <person name="Hacquard S."/>
        </authorList>
    </citation>
    <scope>NUCLEOTIDE SEQUENCE</scope>
    <source>
        <strain evidence="5">MPI-SDFR-AT-0120</strain>
    </source>
</reference>
<evidence type="ECO:0000256" key="3">
    <source>
        <dbReference type="ARBA" id="ARBA00022917"/>
    </source>
</evidence>
<keyword evidence="6" id="KW-1185">Reference proteome</keyword>
<dbReference type="PANTHER" id="PTHR10938">
    <property type="entry name" value="TRANSLATION INITIATION FACTOR IF-3"/>
    <property type="match status" value="1"/>
</dbReference>
<gene>
    <name evidence="5" type="ORF">FB567DRAFT_516178</name>
</gene>
<dbReference type="GO" id="GO:0043022">
    <property type="term" value="F:ribosome binding"/>
    <property type="evidence" value="ECO:0007669"/>
    <property type="project" value="TreeGrafter"/>
</dbReference>
<dbReference type="InterPro" id="IPR036788">
    <property type="entry name" value="T_IF-3_C_sf"/>
</dbReference>
<organism evidence="5 6">
    <name type="scientific">Paraphoma chrysanthemicola</name>
    <dbReference type="NCBI Taxonomy" id="798071"/>
    <lineage>
        <taxon>Eukaryota</taxon>
        <taxon>Fungi</taxon>
        <taxon>Dikarya</taxon>
        <taxon>Ascomycota</taxon>
        <taxon>Pezizomycotina</taxon>
        <taxon>Dothideomycetes</taxon>
        <taxon>Pleosporomycetidae</taxon>
        <taxon>Pleosporales</taxon>
        <taxon>Pleosporineae</taxon>
        <taxon>Phaeosphaeriaceae</taxon>
        <taxon>Paraphoma</taxon>
    </lineage>
</organism>
<dbReference type="GO" id="GO:0032790">
    <property type="term" value="P:ribosome disassembly"/>
    <property type="evidence" value="ECO:0007669"/>
    <property type="project" value="TreeGrafter"/>
</dbReference>
<dbReference type="OrthoDB" id="21573at2759"/>
<dbReference type="Proteomes" id="UP000813461">
    <property type="component" value="Unassembled WGS sequence"/>
</dbReference>
<protein>
    <recommendedName>
        <fullName evidence="7">Translation initiation factor 3 N-terminal domain-containing protein</fullName>
    </recommendedName>
</protein>
<dbReference type="Gene3D" id="3.30.110.10">
    <property type="entry name" value="Translation initiation factor 3 (IF-3), C-terminal domain"/>
    <property type="match status" value="1"/>
</dbReference>
<feature type="region of interest" description="Disordered" evidence="4">
    <location>
        <begin position="246"/>
        <end position="287"/>
    </location>
</feature>
<dbReference type="EMBL" id="JAGMVJ010000003">
    <property type="protein sequence ID" value="KAH7091943.1"/>
    <property type="molecule type" value="Genomic_DNA"/>
</dbReference>
<evidence type="ECO:0000313" key="6">
    <source>
        <dbReference type="Proteomes" id="UP000813461"/>
    </source>
</evidence>
<dbReference type="InterPro" id="IPR001288">
    <property type="entry name" value="Translation_initiation_fac_3"/>
</dbReference>
<evidence type="ECO:0000256" key="2">
    <source>
        <dbReference type="ARBA" id="ARBA00022540"/>
    </source>
</evidence>
<dbReference type="SUPFAM" id="SSF55200">
    <property type="entry name" value="Translation initiation factor IF3, C-terminal domain"/>
    <property type="match status" value="1"/>
</dbReference>
<keyword evidence="3" id="KW-0648">Protein biosynthesis</keyword>
<accession>A0A8K0RC70</accession>
<evidence type="ECO:0000256" key="4">
    <source>
        <dbReference type="SAM" id="MobiDB-lite"/>
    </source>
</evidence>
<keyword evidence="2" id="KW-0396">Initiation factor</keyword>
<proteinExistence type="inferred from homology"/>
<dbReference type="GO" id="GO:0005739">
    <property type="term" value="C:mitochondrion"/>
    <property type="evidence" value="ECO:0007669"/>
    <property type="project" value="TreeGrafter"/>
</dbReference>
<dbReference type="GO" id="GO:0070124">
    <property type="term" value="P:mitochondrial translational initiation"/>
    <property type="evidence" value="ECO:0007669"/>
    <property type="project" value="TreeGrafter"/>
</dbReference>
<evidence type="ECO:0000313" key="5">
    <source>
        <dbReference type="EMBL" id="KAH7091943.1"/>
    </source>
</evidence>
<evidence type="ECO:0008006" key="7">
    <source>
        <dbReference type="Google" id="ProtNLM"/>
    </source>
</evidence>
<comment type="caution">
    <text evidence="5">The sequence shown here is derived from an EMBL/GenBank/DDBJ whole genome shotgun (WGS) entry which is preliminary data.</text>
</comment>
<sequence>MPPTHFSGTSRALYRVFVAPNLRAKVSIPLLYLPAFTSPSAYPSQPPRLTSHTTIRTKTYKKDTQRHALTDHYVLDNAIKSPRINLVDEAGNYKPGVPIQDALFQVNPKTHYLVQMTPGKVDEYGNQDPNDLPTCRIVTKMALREQHSRKLDLLRRQAKGQSAGPAMKNLELNWAIAAGDLKHRLERLKEFLSEGRKVEVLLGPKKKGKKATEEEANAVMAAVRDAVAECKGSREVKQEGSVGAVMTITFEGKETEDKKKKAEEKKAEEEKKKEGEEKKAEEKRKKR</sequence>
<dbReference type="AlphaFoldDB" id="A0A8K0RC70"/>